<accession>A0A9P4LE94</accession>
<feature type="transmembrane region" description="Helical" evidence="2">
    <location>
        <begin position="274"/>
        <end position="295"/>
    </location>
</feature>
<dbReference type="InterPro" id="IPR053018">
    <property type="entry name" value="Elsinochrome_Biosynth-Asso"/>
</dbReference>
<dbReference type="PANTHER" id="PTHR37577:SF1">
    <property type="entry name" value="INTEGRAL MEMBRANE PROTEIN"/>
    <property type="match status" value="1"/>
</dbReference>
<feature type="transmembrane region" description="Helical" evidence="2">
    <location>
        <begin position="64"/>
        <end position="86"/>
    </location>
</feature>
<keyword evidence="4" id="KW-1185">Reference proteome</keyword>
<feature type="transmembrane region" description="Helical" evidence="2">
    <location>
        <begin position="357"/>
        <end position="379"/>
    </location>
</feature>
<organism evidence="3 4">
    <name type="scientific">Setomelanomma holmii</name>
    <dbReference type="NCBI Taxonomy" id="210430"/>
    <lineage>
        <taxon>Eukaryota</taxon>
        <taxon>Fungi</taxon>
        <taxon>Dikarya</taxon>
        <taxon>Ascomycota</taxon>
        <taxon>Pezizomycotina</taxon>
        <taxon>Dothideomycetes</taxon>
        <taxon>Pleosporomycetidae</taxon>
        <taxon>Pleosporales</taxon>
        <taxon>Pleosporineae</taxon>
        <taxon>Phaeosphaeriaceae</taxon>
        <taxon>Setomelanomma</taxon>
    </lineage>
</organism>
<evidence type="ECO:0000256" key="1">
    <source>
        <dbReference type="SAM" id="MobiDB-lite"/>
    </source>
</evidence>
<feature type="transmembrane region" description="Helical" evidence="2">
    <location>
        <begin position="164"/>
        <end position="185"/>
    </location>
</feature>
<keyword evidence="2" id="KW-0812">Transmembrane</keyword>
<feature type="region of interest" description="Disordered" evidence="1">
    <location>
        <begin position="394"/>
        <end position="415"/>
    </location>
</feature>
<dbReference type="Proteomes" id="UP000799777">
    <property type="component" value="Unassembled WGS sequence"/>
</dbReference>
<evidence type="ECO:0000313" key="4">
    <source>
        <dbReference type="Proteomes" id="UP000799777"/>
    </source>
</evidence>
<feature type="transmembrane region" description="Helical" evidence="2">
    <location>
        <begin position="197"/>
        <end position="214"/>
    </location>
</feature>
<dbReference type="EMBL" id="ML978392">
    <property type="protein sequence ID" value="KAF2023011.1"/>
    <property type="molecule type" value="Genomic_DNA"/>
</dbReference>
<proteinExistence type="predicted"/>
<evidence type="ECO:0000256" key="2">
    <source>
        <dbReference type="SAM" id="Phobius"/>
    </source>
</evidence>
<keyword evidence="2" id="KW-1133">Transmembrane helix</keyword>
<gene>
    <name evidence="3" type="ORF">EK21DRAFT_95261</name>
</gene>
<dbReference type="PANTHER" id="PTHR37577">
    <property type="entry name" value="INTEGRAL MEMBRANE PROTEIN"/>
    <property type="match status" value="1"/>
</dbReference>
<sequence>MGNSFGFLHTSEGGFQFTVVNACKAEGIDLDQACSLTFGNDRSLTSIGNVTRGHMKPQPGIAGVGIWFAMMVFYGIIAVALVFVVLETLSRSTKPDSAAFAFFKDTPINDPENIRRGRRRKRDIFRAAGRTFVLGAADTQTIFVGAFLLGFAGQSKCQLTSYHFTVAVNQMMIALSVITFSVALVRTYWRNPLAAGFRLLLSFGAFVGVGLTIFRKANYAPDWPPPSTRKDSAILLPVACLLETNLRTRAEEEAEKSNADLGFGSSTTWPFERYFFIALIVAFLIAHLSVPIRYAERSRANSIPAKWTRFRGWITVVYWFSMLAPPTFVSVWCWIKVYKTRDWVKQSGWMETPNTEFVIWDSGQLIAVGVLITVVINMLTETWKREEKDAGVARPGSRAFEPLKGADGASGYGERGSVNEYAMEPVGYSAQTGYEGYHDYSRR</sequence>
<protein>
    <submittedName>
        <fullName evidence="3">Uncharacterized protein</fullName>
    </submittedName>
</protein>
<reference evidence="3" key="1">
    <citation type="journal article" date="2020" name="Stud. Mycol.">
        <title>101 Dothideomycetes genomes: a test case for predicting lifestyles and emergence of pathogens.</title>
        <authorList>
            <person name="Haridas S."/>
            <person name="Albert R."/>
            <person name="Binder M."/>
            <person name="Bloem J."/>
            <person name="Labutti K."/>
            <person name="Salamov A."/>
            <person name="Andreopoulos B."/>
            <person name="Baker S."/>
            <person name="Barry K."/>
            <person name="Bills G."/>
            <person name="Bluhm B."/>
            <person name="Cannon C."/>
            <person name="Castanera R."/>
            <person name="Culley D."/>
            <person name="Daum C."/>
            <person name="Ezra D."/>
            <person name="Gonzalez J."/>
            <person name="Henrissat B."/>
            <person name="Kuo A."/>
            <person name="Liang C."/>
            <person name="Lipzen A."/>
            <person name="Lutzoni F."/>
            <person name="Magnuson J."/>
            <person name="Mondo S."/>
            <person name="Nolan M."/>
            <person name="Ohm R."/>
            <person name="Pangilinan J."/>
            <person name="Park H.-J."/>
            <person name="Ramirez L."/>
            <person name="Alfaro M."/>
            <person name="Sun H."/>
            <person name="Tritt A."/>
            <person name="Yoshinaga Y."/>
            <person name="Zwiers L.-H."/>
            <person name="Turgeon B."/>
            <person name="Goodwin S."/>
            <person name="Spatafora J."/>
            <person name="Crous P."/>
            <person name="Grigoriev I."/>
        </authorList>
    </citation>
    <scope>NUCLEOTIDE SEQUENCE</scope>
    <source>
        <strain evidence="3">CBS 110217</strain>
    </source>
</reference>
<feature type="transmembrane region" description="Helical" evidence="2">
    <location>
        <begin position="127"/>
        <end position="152"/>
    </location>
</feature>
<dbReference type="OrthoDB" id="5427664at2759"/>
<comment type="caution">
    <text evidence="3">The sequence shown here is derived from an EMBL/GenBank/DDBJ whole genome shotgun (WGS) entry which is preliminary data.</text>
</comment>
<name>A0A9P4LE94_9PLEO</name>
<evidence type="ECO:0000313" key="3">
    <source>
        <dbReference type="EMBL" id="KAF2023011.1"/>
    </source>
</evidence>
<dbReference type="AlphaFoldDB" id="A0A9P4LE94"/>
<feature type="transmembrane region" description="Helical" evidence="2">
    <location>
        <begin position="316"/>
        <end position="337"/>
    </location>
</feature>
<keyword evidence="2" id="KW-0472">Membrane</keyword>